<comment type="caution">
    <text evidence="1">The sequence shown here is derived from an EMBL/GenBank/DDBJ whole genome shotgun (WGS) entry which is preliminary data.</text>
</comment>
<evidence type="ECO:0000313" key="2">
    <source>
        <dbReference type="Proteomes" id="UP001148629"/>
    </source>
</evidence>
<protein>
    <submittedName>
        <fullName evidence="1">Uncharacterized protein</fullName>
    </submittedName>
</protein>
<organism evidence="1 2">
    <name type="scientific">Fusarium decemcellulare</name>
    <dbReference type="NCBI Taxonomy" id="57161"/>
    <lineage>
        <taxon>Eukaryota</taxon>
        <taxon>Fungi</taxon>
        <taxon>Dikarya</taxon>
        <taxon>Ascomycota</taxon>
        <taxon>Pezizomycotina</taxon>
        <taxon>Sordariomycetes</taxon>
        <taxon>Hypocreomycetidae</taxon>
        <taxon>Hypocreales</taxon>
        <taxon>Nectriaceae</taxon>
        <taxon>Fusarium</taxon>
        <taxon>Fusarium decemcellulare species complex</taxon>
    </lineage>
</organism>
<proteinExistence type="predicted"/>
<sequence length="150" mass="17809">MLERMREGVVAGIQILREYVRIIGNRANEIPLHAQGCLQLFRHYTPACGSFIRRRMRMAYRPTTLLQSQHLEIPALVYNTLGGEHSKWEYQDICRMLRTDWDRGDEMPELLDVDMTFVMEFDENEDDEEDGKDQRTFTIQRVYSELSIYN</sequence>
<keyword evidence="2" id="KW-1185">Reference proteome</keyword>
<gene>
    <name evidence="1" type="ORF">NM208_g9759</name>
</gene>
<reference evidence="1" key="1">
    <citation type="submission" date="2022-08" db="EMBL/GenBank/DDBJ databases">
        <title>Genome Sequence of Fusarium decemcellulare.</title>
        <authorList>
            <person name="Buettner E."/>
        </authorList>
    </citation>
    <scope>NUCLEOTIDE SEQUENCE</scope>
    <source>
        <strain evidence="1">Babe19</strain>
    </source>
</reference>
<dbReference type="Proteomes" id="UP001148629">
    <property type="component" value="Unassembled WGS sequence"/>
</dbReference>
<name>A0ACC1S0J2_9HYPO</name>
<accession>A0ACC1S0J2</accession>
<dbReference type="EMBL" id="JANRMS010001289">
    <property type="protein sequence ID" value="KAJ3529435.1"/>
    <property type="molecule type" value="Genomic_DNA"/>
</dbReference>
<evidence type="ECO:0000313" key="1">
    <source>
        <dbReference type="EMBL" id="KAJ3529435.1"/>
    </source>
</evidence>